<dbReference type="HOGENOM" id="CLU_060699_0_1_5"/>
<dbReference type="EMBL" id="CP000830">
    <property type="protein sequence ID" value="ABV93747.1"/>
    <property type="molecule type" value="Genomic_DNA"/>
</dbReference>
<evidence type="ECO:0000259" key="5">
    <source>
        <dbReference type="PROSITE" id="PS51000"/>
    </source>
</evidence>
<dbReference type="SUPFAM" id="SSF46785">
    <property type="entry name" value="Winged helix' DNA-binding domain"/>
    <property type="match status" value="1"/>
</dbReference>
<dbReference type="GO" id="GO:0003700">
    <property type="term" value="F:DNA-binding transcription factor activity"/>
    <property type="evidence" value="ECO:0007669"/>
    <property type="project" value="InterPro"/>
</dbReference>
<dbReference type="AlphaFoldDB" id="A8LP65"/>
<dbReference type="InterPro" id="IPR036388">
    <property type="entry name" value="WH-like_DNA-bd_sf"/>
</dbReference>
<dbReference type="KEGG" id="dsh:Dshi_2008"/>
<dbReference type="Pfam" id="PF08220">
    <property type="entry name" value="HTH_DeoR"/>
    <property type="match status" value="1"/>
</dbReference>
<evidence type="ECO:0000256" key="4">
    <source>
        <dbReference type="SAM" id="MobiDB-lite"/>
    </source>
</evidence>
<dbReference type="InterPro" id="IPR014036">
    <property type="entry name" value="DeoR-like_C"/>
</dbReference>
<dbReference type="SMART" id="SM01134">
    <property type="entry name" value="DeoRC"/>
    <property type="match status" value="1"/>
</dbReference>
<dbReference type="InterPro" id="IPR018356">
    <property type="entry name" value="Tscrpt_reg_HTH_DeoR_CS"/>
</dbReference>
<dbReference type="GO" id="GO:0003677">
    <property type="term" value="F:DNA binding"/>
    <property type="evidence" value="ECO:0007669"/>
    <property type="project" value="UniProtKB-KW"/>
</dbReference>
<dbReference type="Gene3D" id="1.10.10.10">
    <property type="entry name" value="Winged helix-like DNA-binding domain superfamily/Winged helix DNA-binding domain"/>
    <property type="match status" value="1"/>
</dbReference>
<evidence type="ECO:0000313" key="6">
    <source>
        <dbReference type="EMBL" id="ABV93747.1"/>
    </source>
</evidence>
<evidence type="ECO:0000256" key="3">
    <source>
        <dbReference type="ARBA" id="ARBA00023163"/>
    </source>
</evidence>
<evidence type="ECO:0000313" key="7">
    <source>
        <dbReference type="Proteomes" id="UP000006833"/>
    </source>
</evidence>
<keyword evidence="7" id="KW-1185">Reference proteome</keyword>
<dbReference type="SUPFAM" id="SSF100950">
    <property type="entry name" value="NagB/RpiA/CoA transferase-like"/>
    <property type="match status" value="1"/>
</dbReference>
<dbReference type="InterPro" id="IPR001034">
    <property type="entry name" value="DeoR_HTH"/>
</dbReference>
<reference evidence="7" key="1">
    <citation type="journal article" date="2010" name="ISME J.">
        <title>The complete genome sequence of the algal symbiont Dinoroseobacter shibae: a hitchhiker's guide to life in the sea.</title>
        <authorList>
            <person name="Wagner-Dobler I."/>
            <person name="Ballhausen B."/>
            <person name="Berger M."/>
            <person name="Brinkhoff T."/>
            <person name="Buchholz I."/>
            <person name="Bunk B."/>
            <person name="Cypionka H."/>
            <person name="Daniel R."/>
            <person name="Drepper T."/>
            <person name="Gerdts G."/>
            <person name="Hahnke S."/>
            <person name="Han C."/>
            <person name="Jahn D."/>
            <person name="Kalhoefer D."/>
            <person name="Kiss H."/>
            <person name="Klenk H.P."/>
            <person name="Kyrpides N."/>
            <person name="Liebl W."/>
            <person name="Liesegang H."/>
            <person name="Meincke L."/>
            <person name="Pati A."/>
            <person name="Petersen J."/>
            <person name="Piekarski T."/>
            <person name="Pommerenke C."/>
            <person name="Pradella S."/>
            <person name="Pukall R."/>
            <person name="Rabus R."/>
            <person name="Stackebrandt E."/>
            <person name="Thole S."/>
            <person name="Thompson L."/>
            <person name="Tielen P."/>
            <person name="Tomasch J."/>
            <person name="von Jan M."/>
            <person name="Wanphrut N."/>
            <person name="Wichels A."/>
            <person name="Zech H."/>
            <person name="Simon M."/>
        </authorList>
    </citation>
    <scope>NUCLEOTIDE SEQUENCE [LARGE SCALE GENOMIC DNA]</scope>
    <source>
        <strain evidence="7">DSM 16493 / NCIMB 14021 / DFL 12</strain>
    </source>
</reference>
<dbReference type="Pfam" id="PF00455">
    <property type="entry name" value="DeoRC"/>
    <property type="match status" value="1"/>
</dbReference>
<accession>A8LP65</accession>
<dbReference type="STRING" id="398580.Dshi_2008"/>
<keyword evidence="3" id="KW-0804">Transcription</keyword>
<dbReference type="InterPro" id="IPR037171">
    <property type="entry name" value="NagB/RpiA_transferase-like"/>
</dbReference>
<dbReference type="PROSITE" id="PS51000">
    <property type="entry name" value="HTH_DEOR_2"/>
    <property type="match status" value="1"/>
</dbReference>
<proteinExistence type="predicted"/>
<dbReference type="PANTHER" id="PTHR30363:SF44">
    <property type="entry name" value="AGA OPERON TRANSCRIPTIONAL REPRESSOR-RELATED"/>
    <property type="match status" value="1"/>
</dbReference>
<dbReference type="PRINTS" id="PR00037">
    <property type="entry name" value="HTHLACR"/>
</dbReference>
<evidence type="ECO:0000256" key="1">
    <source>
        <dbReference type="ARBA" id="ARBA00023015"/>
    </source>
</evidence>
<dbReference type="Proteomes" id="UP000006833">
    <property type="component" value="Chromosome"/>
</dbReference>
<dbReference type="PROSITE" id="PS00894">
    <property type="entry name" value="HTH_DEOR_1"/>
    <property type="match status" value="1"/>
</dbReference>
<dbReference type="PANTHER" id="PTHR30363">
    <property type="entry name" value="HTH-TYPE TRANSCRIPTIONAL REGULATOR SRLR-RELATED"/>
    <property type="match status" value="1"/>
</dbReference>
<dbReference type="eggNOG" id="COG1349">
    <property type="taxonomic scope" value="Bacteria"/>
</dbReference>
<protein>
    <submittedName>
        <fullName evidence="6">Putative glycerol-3-phosphate regulon repressor</fullName>
    </submittedName>
</protein>
<gene>
    <name evidence="6" type="ordered locus">Dshi_2008</name>
</gene>
<dbReference type="InterPro" id="IPR036390">
    <property type="entry name" value="WH_DNA-bd_sf"/>
</dbReference>
<sequence>MAHAVSGTGCENRRSVPRRLKKSERQRRILLELKLHPHVRVSDLARRFDVSTETLRRDLDSLSHEGLISRAYGGASVPTRGTYPDLTERSGARAAERARIAQAAAALVHPGETLMIDSGATMIEVARALAWRGTPCTVITNSLPVAMTLGEGAAEVILAPGAYQAAESAVTGTDTVAFLNGFRVDRCMIGAAGLTGEGPFETVRGFTAVKRAMLSRSCHTHLVLDSGKFGRTGLNHVGALDMLSSVVVETRPPADLASALHRAGVDVLIAD</sequence>
<keyword evidence="1" id="KW-0805">Transcription regulation</keyword>
<evidence type="ECO:0000256" key="2">
    <source>
        <dbReference type="ARBA" id="ARBA00023125"/>
    </source>
</evidence>
<keyword evidence="2" id="KW-0238">DNA-binding</keyword>
<organism evidence="6 7">
    <name type="scientific">Dinoroseobacter shibae (strain DSM 16493 / NCIMB 14021 / DFL 12)</name>
    <dbReference type="NCBI Taxonomy" id="398580"/>
    <lineage>
        <taxon>Bacteria</taxon>
        <taxon>Pseudomonadati</taxon>
        <taxon>Pseudomonadota</taxon>
        <taxon>Alphaproteobacteria</taxon>
        <taxon>Rhodobacterales</taxon>
        <taxon>Roseobacteraceae</taxon>
        <taxon>Dinoroseobacter</taxon>
    </lineage>
</organism>
<dbReference type="SMART" id="SM00420">
    <property type="entry name" value="HTH_DEOR"/>
    <property type="match status" value="1"/>
</dbReference>
<feature type="domain" description="HTH deoR-type" evidence="5">
    <location>
        <begin position="22"/>
        <end position="77"/>
    </location>
</feature>
<dbReference type="InterPro" id="IPR050313">
    <property type="entry name" value="Carb_Metab_HTH_regulators"/>
</dbReference>
<name>A8LP65_DINSH</name>
<feature type="region of interest" description="Disordered" evidence="4">
    <location>
        <begin position="1"/>
        <end position="21"/>
    </location>
</feature>